<gene>
    <name evidence="3" type="ORF">B6S08_07620</name>
</gene>
<evidence type="ECO:0000313" key="3">
    <source>
        <dbReference type="EMBL" id="OXY83345.1"/>
    </source>
</evidence>
<sequence>MELTRRLFIGAALASAALLAGGAQADGYPSKPVSIVVSYPPGGDVDAIARLFADKLTSRLGQPVIVENRPGAAGTIGNSYVSRAKADGHTLLFTPNTFTTAPLVMALPKASRYDVLNGFEPVILASKQSVLLVANPKSGITSVADLVGQARDGKPLNYASPGAGSPMHIAAEWLNNAAGIKALHIPYRGIGPIIPDLLAGHVDLGYVVYGPVAQLIESGQLVPVAVTDPERSPVMPELATVAEQGYDQVRLGAWHGMMAPKGTDDEVVQLLNKHLNEILLLPEVVEQLASFGAVPVGGKPEALGTINADDHARLSALIERLDIRGS</sequence>
<dbReference type="InterPro" id="IPR005064">
    <property type="entry name" value="BUG"/>
</dbReference>
<keyword evidence="4" id="KW-1185">Reference proteome</keyword>
<protein>
    <submittedName>
        <fullName evidence="3">ABC transporter substrate-binding protein</fullName>
    </submittedName>
</protein>
<dbReference type="PROSITE" id="PS51318">
    <property type="entry name" value="TAT"/>
    <property type="match status" value="1"/>
</dbReference>
<dbReference type="InterPro" id="IPR042100">
    <property type="entry name" value="Bug_dom1"/>
</dbReference>
<keyword evidence="2" id="KW-0732">Signal</keyword>
<organism evidence="3 4">
    <name type="scientific">Oceanimonas doudoroffii</name>
    <dbReference type="NCBI Taxonomy" id="84158"/>
    <lineage>
        <taxon>Bacteria</taxon>
        <taxon>Pseudomonadati</taxon>
        <taxon>Pseudomonadota</taxon>
        <taxon>Gammaproteobacteria</taxon>
        <taxon>Aeromonadales</taxon>
        <taxon>Aeromonadaceae</taxon>
        <taxon>Oceanimonas</taxon>
    </lineage>
</organism>
<evidence type="ECO:0000313" key="4">
    <source>
        <dbReference type="Proteomes" id="UP000242757"/>
    </source>
</evidence>
<feature type="signal peptide" evidence="2">
    <location>
        <begin position="1"/>
        <end position="25"/>
    </location>
</feature>
<dbReference type="PANTHER" id="PTHR42928:SF5">
    <property type="entry name" value="BLR1237 PROTEIN"/>
    <property type="match status" value="1"/>
</dbReference>
<dbReference type="RefSeq" id="WP_094200119.1">
    <property type="nucleotide sequence ID" value="NZ_NBIM01000001.1"/>
</dbReference>
<dbReference type="CDD" id="cd07012">
    <property type="entry name" value="PBP2_Bug_TTT"/>
    <property type="match status" value="1"/>
</dbReference>
<evidence type="ECO:0000256" key="1">
    <source>
        <dbReference type="ARBA" id="ARBA00006987"/>
    </source>
</evidence>
<dbReference type="OrthoDB" id="5171643at2"/>
<name>A0A233RIX9_9GAMM</name>
<dbReference type="Gene3D" id="3.40.190.150">
    <property type="entry name" value="Bordetella uptake gene, domain 1"/>
    <property type="match status" value="1"/>
</dbReference>
<dbReference type="Gene3D" id="3.40.190.10">
    <property type="entry name" value="Periplasmic binding protein-like II"/>
    <property type="match status" value="1"/>
</dbReference>
<dbReference type="SUPFAM" id="SSF53850">
    <property type="entry name" value="Periplasmic binding protein-like II"/>
    <property type="match status" value="1"/>
</dbReference>
<dbReference type="EMBL" id="NBIM01000001">
    <property type="protein sequence ID" value="OXY83345.1"/>
    <property type="molecule type" value="Genomic_DNA"/>
</dbReference>
<dbReference type="PIRSF" id="PIRSF017082">
    <property type="entry name" value="YflP"/>
    <property type="match status" value="1"/>
</dbReference>
<dbReference type="Pfam" id="PF03401">
    <property type="entry name" value="TctC"/>
    <property type="match status" value="1"/>
</dbReference>
<accession>A0A233RIX9</accession>
<dbReference type="PANTHER" id="PTHR42928">
    <property type="entry name" value="TRICARBOXYLATE-BINDING PROTEIN"/>
    <property type="match status" value="1"/>
</dbReference>
<dbReference type="Proteomes" id="UP000242757">
    <property type="component" value="Unassembled WGS sequence"/>
</dbReference>
<comment type="caution">
    <text evidence="3">The sequence shown here is derived from an EMBL/GenBank/DDBJ whole genome shotgun (WGS) entry which is preliminary data.</text>
</comment>
<dbReference type="InterPro" id="IPR006311">
    <property type="entry name" value="TAT_signal"/>
</dbReference>
<evidence type="ECO:0000256" key="2">
    <source>
        <dbReference type="SAM" id="SignalP"/>
    </source>
</evidence>
<proteinExistence type="inferred from homology"/>
<reference evidence="3 4" key="1">
    <citation type="submission" date="2017-08" db="EMBL/GenBank/DDBJ databases">
        <title>A Genome Sequence of Oceanimonas doudoroffii ATCC 27123T.</title>
        <authorList>
            <person name="Brennan M.A."/>
            <person name="Maclea K.S."/>
            <person name="Mcclelland W.D."/>
            <person name="Trachtenberg A.M."/>
        </authorList>
    </citation>
    <scope>NUCLEOTIDE SEQUENCE [LARGE SCALE GENOMIC DNA]</scope>
    <source>
        <strain evidence="3 4">ATCC 27123</strain>
    </source>
</reference>
<feature type="chain" id="PRO_5012556759" evidence="2">
    <location>
        <begin position="26"/>
        <end position="326"/>
    </location>
</feature>
<dbReference type="AlphaFoldDB" id="A0A233RIX9"/>
<comment type="similarity">
    <text evidence="1">Belongs to the UPF0065 (bug) family.</text>
</comment>